<dbReference type="AlphaFoldDB" id="A0A1K1P189"/>
<evidence type="ECO:0000313" key="1">
    <source>
        <dbReference type="EMBL" id="SFW41221.1"/>
    </source>
</evidence>
<evidence type="ECO:0000313" key="2">
    <source>
        <dbReference type="Proteomes" id="UP000182248"/>
    </source>
</evidence>
<keyword evidence="2" id="KW-1185">Reference proteome</keyword>
<dbReference type="InterPro" id="IPR047690">
    <property type="entry name" value="IPExxxVDY_fam"/>
</dbReference>
<protein>
    <recommendedName>
        <fullName evidence="3">IPExxxVDY family protein</fullName>
    </recommendedName>
</protein>
<dbReference type="Proteomes" id="UP000182248">
    <property type="component" value="Unassembled WGS sequence"/>
</dbReference>
<reference evidence="1 2" key="1">
    <citation type="submission" date="2016-11" db="EMBL/GenBank/DDBJ databases">
        <authorList>
            <person name="Jaros S."/>
            <person name="Januszkiewicz K."/>
            <person name="Wedrychowicz H."/>
        </authorList>
    </citation>
    <scope>NUCLEOTIDE SEQUENCE [LARGE SCALE GENOMIC DNA]</scope>
    <source>
        <strain evidence="1 2">CGMCC 1.12145</strain>
    </source>
</reference>
<accession>A0A1K1P189</accession>
<dbReference type="EMBL" id="FPJE01000007">
    <property type="protein sequence ID" value="SFW41221.1"/>
    <property type="molecule type" value="Genomic_DNA"/>
</dbReference>
<evidence type="ECO:0008006" key="3">
    <source>
        <dbReference type="Google" id="ProtNLM"/>
    </source>
</evidence>
<gene>
    <name evidence="1" type="ORF">SAMN02927921_01530</name>
</gene>
<name>A0A1K1P189_9FLAO</name>
<proteinExistence type="predicted"/>
<organism evidence="1 2">
    <name type="scientific">Sinomicrobium oceani</name>
    <dbReference type="NCBI Taxonomy" id="1150368"/>
    <lineage>
        <taxon>Bacteria</taxon>
        <taxon>Pseudomonadati</taxon>
        <taxon>Bacteroidota</taxon>
        <taxon>Flavobacteriia</taxon>
        <taxon>Flavobacteriales</taxon>
        <taxon>Flavobacteriaceae</taxon>
        <taxon>Sinomicrobium</taxon>
    </lineage>
</organism>
<dbReference type="STRING" id="1150368.SAMN02927921_01530"/>
<dbReference type="NCBIfam" id="NF033205">
    <property type="entry name" value="IPExxxVDY"/>
    <property type="match status" value="1"/>
</dbReference>
<dbReference type="OrthoDB" id="676614at2"/>
<sequence length="155" mass="17977">MATLKLSDDFYEPTCSLVAVHCPLEAYRLAYFLNLHLQIRLRRIAGRASSECDVLSEYYEWENQMEETVWALIVNATRTQALSAGNDLFPSDEFTVTNYLIPEMKKVDYFLKIENGEGYDTEKQIVQKINEIPRVTTAYEVDVNQLKSKHNLIFL</sequence>
<dbReference type="RefSeq" id="WP_072316771.1">
    <property type="nucleotide sequence ID" value="NZ_FPJE01000007.1"/>
</dbReference>